<feature type="transmembrane region" description="Helical" evidence="7">
    <location>
        <begin position="133"/>
        <end position="159"/>
    </location>
</feature>
<dbReference type="GO" id="GO:0043953">
    <property type="term" value="P:protein transport by the Tat complex"/>
    <property type="evidence" value="ECO:0007669"/>
    <property type="project" value="UniProtKB-UniRule"/>
</dbReference>
<comment type="subunit">
    <text evidence="7">The Tat system comprises two distinct complexes: a TatABC complex, containing multiple copies of TatA, TatB and TatC subunits, and a separate TatA complex, containing only TatA subunits. Substrates initially bind to the TatABC complex, which probably triggers association of the separate TatA complex to form the active translocon.</text>
</comment>
<keyword evidence="9" id="KW-1185">Reference proteome</keyword>
<accession>A0A916YDT3</accession>
<proteinExistence type="inferred from homology"/>
<keyword evidence="2 7" id="KW-0812">Transmembrane</keyword>
<keyword evidence="7" id="KW-1003">Cell membrane</keyword>
<feature type="transmembrane region" description="Helical" evidence="7">
    <location>
        <begin position="236"/>
        <end position="259"/>
    </location>
</feature>
<dbReference type="PANTHER" id="PTHR30371:SF0">
    <property type="entry name" value="SEC-INDEPENDENT PROTEIN TRANSLOCASE PROTEIN TATC, CHLOROPLASTIC-RELATED"/>
    <property type="match status" value="1"/>
</dbReference>
<feature type="transmembrane region" description="Helical" evidence="7">
    <location>
        <begin position="92"/>
        <end position="112"/>
    </location>
</feature>
<protein>
    <recommendedName>
        <fullName evidence="7">Sec-independent protein translocase protein TatC</fullName>
    </recommendedName>
</protein>
<feature type="transmembrane region" description="Helical" evidence="7">
    <location>
        <begin position="179"/>
        <end position="202"/>
    </location>
</feature>
<evidence type="ECO:0000256" key="6">
    <source>
        <dbReference type="ARBA" id="ARBA00023136"/>
    </source>
</evidence>
<dbReference type="HAMAP" id="MF_00902">
    <property type="entry name" value="TatC"/>
    <property type="match status" value="1"/>
</dbReference>
<comment type="function">
    <text evidence="7">Part of the twin-arginine translocation (Tat) system that transports large folded proteins containing a characteristic twin-arginine motif in their signal peptide across membranes. Together with TatB, TatC is part of a receptor directly interacting with Tat signal peptides.</text>
</comment>
<keyword evidence="6 7" id="KW-0472">Membrane</keyword>
<dbReference type="Pfam" id="PF00902">
    <property type="entry name" value="TatC"/>
    <property type="match status" value="1"/>
</dbReference>
<dbReference type="GO" id="GO:0033281">
    <property type="term" value="C:TAT protein transport complex"/>
    <property type="evidence" value="ECO:0007669"/>
    <property type="project" value="UniProtKB-UniRule"/>
</dbReference>
<evidence type="ECO:0000256" key="3">
    <source>
        <dbReference type="ARBA" id="ARBA00022927"/>
    </source>
</evidence>
<evidence type="ECO:0000313" key="9">
    <source>
        <dbReference type="Proteomes" id="UP000633205"/>
    </source>
</evidence>
<name>A0A916YDT3_9MICO</name>
<dbReference type="Proteomes" id="UP000633205">
    <property type="component" value="Unassembled WGS sequence"/>
</dbReference>
<comment type="subcellular location">
    <subcellularLocation>
        <location evidence="7">Cell membrane</location>
        <topology evidence="7">Multi-pass membrane protein</topology>
    </subcellularLocation>
    <subcellularLocation>
        <location evidence="1">Membrane</location>
        <topology evidence="1">Multi-pass membrane protein</topology>
    </subcellularLocation>
</comment>
<evidence type="ECO:0000256" key="4">
    <source>
        <dbReference type="ARBA" id="ARBA00022989"/>
    </source>
</evidence>
<dbReference type="PRINTS" id="PR01840">
    <property type="entry name" value="TATCFAMILY"/>
</dbReference>
<reference evidence="8" key="2">
    <citation type="submission" date="2020-09" db="EMBL/GenBank/DDBJ databases">
        <authorList>
            <person name="Sun Q."/>
            <person name="Zhou Y."/>
        </authorList>
    </citation>
    <scope>NUCLEOTIDE SEQUENCE</scope>
    <source>
        <strain evidence="8">CGMCC 1.15152</strain>
    </source>
</reference>
<keyword evidence="5 7" id="KW-0811">Translocation</keyword>
<keyword evidence="7" id="KW-0813">Transport</keyword>
<keyword evidence="4 7" id="KW-1133">Transmembrane helix</keyword>
<feature type="transmembrane region" description="Helical" evidence="7">
    <location>
        <begin position="35"/>
        <end position="57"/>
    </location>
</feature>
<evidence type="ECO:0000313" key="8">
    <source>
        <dbReference type="EMBL" id="GGD40787.1"/>
    </source>
</evidence>
<evidence type="ECO:0000256" key="5">
    <source>
        <dbReference type="ARBA" id="ARBA00023010"/>
    </source>
</evidence>
<comment type="caution">
    <text evidence="8">The sequence shown here is derived from an EMBL/GenBank/DDBJ whole genome shotgun (WGS) entry which is preliminary data.</text>
</comment>
<sequence length="275" mass="30764">MVGSLRGEGASDGRGLSNDRKMTLAGHLRELRKRLMFAVIGLIAGMIAAAFATEWVIGWLTQPIVQVAENIGDEEFTRLTFTTVTGPFEMRFRISLVAGIVISSPVWLWQLWRFVTPGLKRREFWVGMGFMGAAIPLFAGGITLAIFLLPNIITIMASFFPDDVASVGQLFDAREYYNFVFRTLMIIGIGFVTPAVLVALNLVGVVQGKQVMRAWRWVLLLCLVFGMFASPPADMVTFLVVSAIMFVLYMIAACVCLLFDWRRRKRNPDLFVAYD</sequence>
<evidence type="ECO:0000256" key="1">
    <source>
        <dbReference type="ARBA" id="ARBA00004141"/>
    </source>
</evidence>
<dbReference type="AlphaFoldDB" id="A0A916YDT3"/>
<gene>
    <name evidence="7 8" type="primary">tatC</name>
    <name evidence="8" type="ORF">GCM10010915_22020</name>
</gene>
<dbReference type="PANTHER" id="PTHR30371">
    <property type="entry name" value="SEC-INDEPENDENT PROTEIN TRANSLOCASE PROTEIN TATC"/>
    <property type="match status" value="1"/>
</dbReference>
<dbReference type="InterPro" id="IPR002033">
    <property type="entry name" value="TatC"/>
</dbReference>
<feature type="transmembrane region" description="Helical" evidence="7">
    <location>
        <begin position="214"/>
        <end position="230"/>
    </location>
</feature>
<comment type="similarity">
    <text evidence="7">Belongs to the TatC family.</text>
</comment>
<dbReference type="GO" id="GO:0065002">
    <property type="term" value="P:intracellular protein transmembrane transport"/>
    <property type="evidence" value="ECO:0007669"/>
    <property type="project" value="TreeGrafter"/>
</dbReference>
<dbReference type="GO" id="GO:0009977">
    <property type="term" value="F:proton motive force dependent protein transmembrane transporter activity"/>
    <property type="evidence" value="ECO:0007669"/>
    <property type="project" value="TreeGrafter"/>
</dbReference>
<evidence type="ECO:0000256" key="7">
    <source>
        <dbReference type="HAMAP-Rule" id="MF_00902"/>
    </source>
</evidence>
<reference evidence="8" key="1">
    <citation type="journal article" date="2014" name="Int. J. Syst. Evol. Microbiol.">
        <title>Complete genome sequence of Corynebacterium casei LMG S-19264T (=DSM 44701T), isolated from a smear-ripened cheese.</title>
        <authorList>
            <consortium name="US DOE Joint Genome Institute (JGI-PGF)"/>
            <person name="Walter F."/>
            <person name="Albersmeier A."/>
            <person name="Kalinowski J."/>
            <person name="Ruckert C."/>
        </authorList>
    </citation>
    <scope>NUCLEOTIDE SEQUENCE</scope>
    <source>
        <strain evidence="8">CGMCC 1.15152</strain>
    </source>
</reference>
<keyword evidence="3 7" id="KW-0653">Protein transport</keyword>
<evidence type="ECO:0000256" key="2">
    <source>
        <dbReference type="ARBA" id="ARBA00022692"/>
    </source>
</evidence>
<organism evidence="8 9">
    <name type="scientific">Microbacterium faecale</name>
    <dbReference type="NCBI Taxonomy" id="1804630"/>
    <lineage>
        <taxon>Bacteria</taxon>
        <taxon>Bacillati</taxon>
        <taxon>Actinomycetota</taxon>
        <taxon>Actinomycetes</taxon>
        <taxon>Micrococcales</taxon>
        <taxon>Microbacteriaceae</taxon>
        <taxon>Microbacterium</taxon>
    </lineage>
</organism>
<dbReference type="EMBL" id="BMHO01000001">
    <property type="protein sequence ID" value="GGD40787.1"/>
    <property type="molecule type" value="Genomic_DNA"/>
</dbReference>